<proteinExistence type="predicted"/>
<dbReference type="VEuPathDB" id="FungiDB:H257_08592"/>
<organism evidence="2 3">
    <name type="scientific">Aphanomyces astaci</name>
    <name type="common">Crayfish plague agent</name>
    <dbReference type="NCBI Taxonomy" id="112090"/>
    <lineage>
        <taxon>Eukaryota</taxon>
        <taxon>Sar</taxon>
        <taxon>Stramenopiles</taxon>
        <taxon>Oomycota</taxon>
        <taxon>Saprolegniomycetes</taxon>
        <taxon>Saprolegniales</taxon>
        <taxon>Verrucalvaceae</taxon>
        <taxon>Aphanomyces</taxon>
    </lineage>
</organism>
<comment type="caution">
    <text evidence="2">The sequence shown here is derived from an EMBL/GenBank/DDBJ whole genome shotgun (WGS) entry which is preliminary data.</text>
</comment>
<name>A0A3R6XZ86_APHAT</name>
<feature type="compositionally biased region" description="Basic and acidic residues" evidence="1">
    <location>
        <begin position="1"/>
        <end position="12"/>
    </location>
</feature>
<dbReference type="EMBL" id="QUTH01003930">
    <property type="protein sequence ID" value="RHZ16457.1"/>
    <property type="molecule type" value="Genomic_DNA"/>
</dbReference>
<dbReference type="Proteomes" id="UP000285430">
    <property type="component" value="Unassembled WGS sequence"/>
</dbReference>
<reference evidence="2 3" key="1">
    <citation type="submission" date="2018-08" db="EMBL/GenBank/DDBJ databases">
        <title>Aphanomyces genome sequencing and annotation.</title>
        <authorList>
            <person name="Minardi D."/>
            <person name="Oidtmann B."/>
            <person name="Van Der Giezen M."/>
            <person name="Studholme D.J."/>
        </authorList>
    </citation>
    <scope>NUCLEOTIDE SEQUENCE [LARGE SCALE GENOMIC DNA]</scope>
    <source>
        <strain evidence="2 3">Da</strain>
    </source>
</reference>
<gene>
    <name evidence="2" type="ORF">DYB37_011147</name>
</gene>
<sequence>MRETDTMEEYQKKLHRPSSGVEASKTMMTKPTETITAYTGPKQTSFLVDDHPIRSLEIPLCDHPNELHHLVWLVVKLDRAIQTREMQASVTGQSWVDGLHASLSRAVNGASFHTCLGSLLRHEVVDKGSIPLAQSQCIFRTLQQYMAANDISMDGAWRSWLVSEFKRILRLGSLAQPPCPLSLQHRRKCLVLDLDRTLWFRSFHVPVDTWLVQWHFNVCMRL</sequence>
<evidence type="ECO:0000313" key="3">
    <source>
        <dbReference type="Proteomes" id="UP000285430"/>
    </source>
</evidence>
<feature type="region of interest" description="Disordered" evidence="1">
    <location>
        <begin position="1"/>
        <end position="28"/>
    </location>
</feature>
<protein>
    <submittedName>
        <fullName evidence="2">Uncharacterized protein</fullName>
    </submittedName>
</protein>
<evidence type="ECO:0000256" key="1">
    <source>
        <dbReference type="SAM" id="MobiDB-lite"/>
    </source>
</evidence>
<dbReference type="AlphaFoldDB" id="A0A3R6XZ86"/>
<accession>A0A3R6XZ86</accession>
<evidence type="ECO:0000313" key="2">
    <source>
        <dbReference type="EMBL" id="RHZ16457.1"/>
    </source>
</evidence>